<dbReference type="Gene3D" id="3.40.50.300">
    <property type="entry name" value="P-loop containing nucleotide triphosphate hydrolases"/>
    <property type="match status" value="1"/>
</dbReference>
<proteinExistence type="predicted"/>
<evidence type="ECO:0000313" key="2">
    <source>
        <dbReference type="Proteomes" id="UP000002524"/>
    </source>
</evidence>
<gene>
    <name evidence="1" type="ordered locus">DR_1919</name>
</gene>
<name>Q9RT47_DEIRA</name>
<dbReference type="EnsemblBacteria" id="AAF11472">
    <property type="protein sequence ID" value="AAF11472"/>
    <property type="gene ID" value="DR_1919"/>
</dbReference>
<dbReference type="HOGENOM" id="CLU_103307_0_0_0"/>
<dbReference type="KEGG" id="dra:DR_1919"/>
<dbReference type="InterPro" id="IPR027417">
    <property type="entry name" value="P-loop_NTPase"/>
</dbReference>
<reference evidence="1 2" key="1">
    <citation type="journal article" date="1999" name="Science">
        <title>Genome sequence of the radioresistant bacterium Deinococcus radiodurans R1.</title>
        <authorList>
            <person name="White O."/>
            <person name="Eisen J.A."/>
            <person name="Heidelberg J.F."/>
            <person name="Hickey E.K."/>
            <person name="Peterson J.D."/>
            <person name="Dodson R.J."/>
            <person name="Haft D.H."/>
            <person name="Gwinn M.L."/>
            <person name="Nelson W.C."/>
            <person name="Richardson D.L."/>
            <person name="Moffat K.S."/>
            <person name="Qin H."/>
            <person name="Jiang L."/>
            <person name="Pamphile W."/>
            <person name="Crosby M."/>
            <person name="Shen M."/>
            <person name="Vamathevan J.J."/>
            <person name="Lam P."/>
            <person name="McDonald L."/>
            <person name="Utterback T."/>
            <person name="Zalewski C."/>
            <person name="Makarova K.S."/>
            <person name="Aravind L."/>
            <person name="Daly M.J."/>
            <person name="Minton K.W."/>
            <person name="Fleischmann R.D."/>
            <person name="Ketchum K.A."/>
            <person name="Nelson K.E."/>
            <person name="Salzberg S."/>
            <person name="Smith H.O."/>
            <person name="Venter J.C."/>
            <person name="Fraser C.M."/>
        </authorList>
    </citation>
    <scope>NUCLEOTIDE SEQUENCE [LARGE SCALE GENOMIC DNA]</scope>
    <source>
        <strain evidence="2">ATCC 13939 / DSM 20539 / JCM 16871 / LMG 4051 / NBRC 15346 / NCIMB 9279 / R1 / VKM B-1422</strain>
    </source>
</reference>
<dbReference type="GeneID" id="69518159"/>
<dbReference type="InParanoid" id="Q9RT47"/>
<dbReference type="RefSeq" id="WP_010888554.1">
    <property type="nucleotide sequence ID" value="NC_001263.1"/>
</dbReference>
<dbReference type="eggNOG" id="COG0645">
    <property type="taxonomic scope" value="Bacteria"/>
</dbReference>
<keyword evidence="2" id="KW-1185">Reference proteome</keyword>
<sequence>MIWATLPSDCRILSGGPKWPPPLIVLRGNSGSGKSSVARALRERFGYGLAWVEQDYLRRVLLREHDVAGGKNIGLIETNVRYCLSAGSVTVLEGILFSRHYGPMLERLHADFGGHWFYFDLPFEETVRRHATRPQAADFGVQDMQAWFQARDVLPFVQEQLIGPASSLADTTAQVWQAAGLDLLFTRARR</sequence>
<dbReference type="PATRIC" id="fig|243230.17.peg.2136"/>
<protein>
    <recommendedName>
        <fullName evidence="3">Kinase</fullName>
    </recommendedName>
</protein>
<dbReference type="EMBL" id="AE000513">
    <property type="protein sequence ID" value="AAF11472.1"/>
    <property type="molecule type" value="Genomic_DNA"/>
</dbReference>
<dbReference type="SUPFAM" id="SSF52540">
    <property type="entry name" value="P-loop containing nucleoside triphosphate hydrolases"/>
    <property type="match status" value="1"/>
</dbReference>
<dbReference type="AlphaFoldDB" id="Q9RT47"/>
<dbReference type="NCBIfam" id="NF005252">
    <property type="entry name" value="PRK06762.1-3"/>
    <property type="match status" value="1"/>
</dbReference>
<dbReference type="PaxDb" id="243230-DR_1919"/>
<dbReference type="Proteomes" id="UP000002524">
    <property type="component" value="Chromosome 1"/>
</dbReference>
<evidence type="ECO:0000313" key="1">
    <source>
        <dbReference type="EMBL" id="AAF11472.1"/>
    </source>
</evidence>
<evidence type="ECO:0008006" key="3">
    <source>
        <dbReference type="Google" id="ProtNLM"/>
    </source>
</evidence>
<dbReference type="OrthoDB" id="9781848at2"/>
<organism evidence="1 2">
    <name type="scientific">Deinococcus radiodurans (strain ATCC 13939 / DSM 20539 / JCM 16871 / CCUG 27074 / LMG 4051 / NBRC 15346 / NCIMB 9279 / VKM B-1422 / R1)</name>
    <dbReference type="NCBI Taxonomy" id="243230"/>
    <lineage>
        <taxon>Bacteria</taxon>
        <taxon>Thermotogati</taxon>
        <taxon>Deinococcota</taxon>
        <taxon>Deinococci</taxon>
        <taxon>Deinococcales</taxon>
        <taxon>Deinococcaceae</taxon>
        <taxon>Deinococcus</taxon>
    </lineage>
</organism>
<dbReference type="STRING" id="243230.DR_1919"/>
<accession>Q9RT47</accession>
<dbReference type="PIR" id="F75336">
    <property type="entry name" value="F75336"/>
</dbReference>